<protein>
    <recommendedName>
        <fullName evidence="5">3-deoxy-manno-octulosonate cytidylyltransferase</fullName>
        <ecNumber evidence="5">2.7.7.38</ecNumber>
    </recommendedName>
    <alternativeName>
        <fullName evidence="5">CMP-2-keto-3-deoxyoctulosonic acid synthase</fullName>
        <shortName evidence="5">CKS</shortName>
        <shortName evidence="5">CMP-KDO synthase</shortName>
    </alternativeName>
</protein>
<evidence type="ECO:0000313" key="6">
    <source>
        <dbReference type="EMBL" id="TDY01582.1"/>
    </source>
</evidence>
<proteinExistence type="inferred from homology"/>
<dbReference type="GO" id="GO:0033468">
    <property type="term" value="P:CMP-keto-3-deoxy-D-manno-octulosonic acid biosynthetic process"/>
    <property type="evidence" value="ECO:0007669"/>
    <property type="project" value="UniProtKB-UniRule"/>
</dbReference>
<dbReference type="Proteomes" id="UP000294914">
    <property type="component" value="Unassembled WGS sequence"/>
</dbReference>
<dbReference type="CDD" id="cd02517">
    <property type="entry name" value="CMP-KDO-Synthetase"/>
    <property type="match status" value="1"/>
</dbReference>
<comment type="subcellular location">
    <subcellularLocation>
        <location evidence="5">Cytoplasm</location>
    </subcellularLocation>
    <subcellularLocation>
        <location evidence="1">Membrane</location>
    </subcellularLocation>
</comment>
<name>A0A4R8ILB6_9GAMM</name>
<evidence type="ECO:0000256" key="5">
    <source>
        <dbReference type="HAMAP-Rule" id="MF_00057"/>
    </source>
</evidence>
<evidence type="ECO:0000256" key="3">
    <source>
        <dbReference type="ARBA" id="ARBA00022695"/>
    </source>
</evidence>
<comment type="catalytic activity">
    <reaction evidence="5">
        <text>3-deoxy-alpha-D-manno-oct-2-ulosonate + CTP = CMP-3-deoxy-beta-D-manno-octulosonate + diphosphate</text>
        <dbReference type="Rhea" id="RHEA:23448"/>
        <dbReference type="ChEBI" id="CHEBI:33019"/>
        <dbReference type="ChEBI" id="CHEBI:37563"/>
        <dbReference type="ChEBI" id="CHEBI:85986"/>
        <dbReference type="ChEBI" id="CHEBI:85987"/>
        <dbReference type="EC" id="2.7.7.38"/>
    </reaction>
</comment>
<evidence type="ECO:0000256" key="4">
    <source>
        <dbReference type="ARBA" id="ARBA00022985"/>
    </source>
</evidence>
<dbReference type="InterPro" id="IPR004528">
    <property type="entry name" value="KdsB"/>
</dbReference>
<comment type="caution">
    <text evidence="6">The sequence shown here is derived from an EMBL/GenBank/DDBJ whole genome shotgun (WGS) entry which is preliminary data.</text>
</comment>
<keyword evidence="5" id="KW-0963">Cytoplasm</keyword>
<organism evidence="6 7">
    <name type="scientific">Thiohalophilus thiocyanatoxydans</name>
    <dbReference type="NCBI Taxonomy" id="381308"/>
    <lineage>
        <taxon>Bacteria</taxon>
        <taxon>Pseudomonadati</taxon>
        <taxon>Pseudomonadota</taxon>
        <taxon>Gammaproteobacteria</taxon>
        <taxon>Thiohalomonadales</taxon>
        <taxon>Thiohalophilaceae</taxon>
        <taxon>Thiohalophilus</taxon>
    </lineage>
</organism>
<dbReference type="EC" id="2.7.7.38" evidence="5"/>
<dbReference type="NCBIfam" id="NF009905">
    <property type="entry name" value="PRK13368.1"/>
    <property type="match status" value="1"/>
</dbReference>
<dbReference type="PANTHER" id="PTHR42866:SF2">
    <property type="entry name" value="3-DEOXY-MANNO-OCTULOSONATE CYTIDYLYLTRANSFERASE, MITOCHONDRIAL"/>
    <property type="match status" value="1"/>
</dbReference>
<dbReference type="Gene3D" id="3.90.550.10">
    <property type="entry name" value="Spore Coat Polysaccharide Biosynthesis Protein SpsA, Chain A"/>
    <property type="match status" value="1"/>
</dbReference>
<dbReference type="NCBIfam" id="NF003950">
    <property type="entry name" value="PRK05450.1-3"/>
    <property type="match status" value="1"/>
</dbReference>
<evidence type="ECO:0000256" key="2">
    <source>
        <dbReference type="ARBA" id="ARBA00022679"/>
    </source>
</evidence>
<dbReference type="GO" id="GO:0005829">
    <property type="term" value="C:cytosol"/>
    <property type="evidence" value="ECO:0007669"/>
    <property type="project" value="TreeGrafter"/>
</dbReference>
<accession>A0A4R8ILB6</accession>
<dbReference type="InterPro" id="IPR029044">
    <property type="entry name" value="Nucleotide-diphossugar_trans"/>
</dbReference>
<dbReference type="PANTHER" id="PTHR42866">
    <property type="entry name" value="3-DEOXY-MANNO-OCTULOSONATE CYTIDYLYLTRANSFERASE"/>
    <property type="match status" value="1"/>
</dbReference>
<dbReference type="OrthoDB" id="9815559at2"/>
<dbReference type="FunFam" id="3.90.550.10:FF:000011">
    <property type="entry name" value="3-deoxy-manno-octulosonate cytidylyltransferase"/>
    <property type="match status" value="1"/>
</dbReference>
<keyword evidence="2 5" id="KW-0808">Transferase</keyword>
<comment type="function">
    <text evidence="5">Activates KDO (a required 8-carbon sugar) for incorporation into bacterial lipopolysaccharide in Gram-negative bacteria.</text>
</comment>
<dbReference type="GO" id="GO:0009103">
    <property type="term" value="P:lipopolysaccharide biosynthetic process"/>
    <property type="evidence" value="ECO:0007669"/>
    <property type="project" value="UniProtKB-UniRule"/>
</dbReference>
<dbReference type="GO" id="GO:0008690">
    <property type="term" value="F:3-deoxy-manno-octulosonate cytidylyltransferase activity"/>
    <property type="evidence" value="ECO:0007669"/>
    <property type="project" value="UniProtKB-UniRule"/>
</dbReference>
<dbReference type="SUPFAM" id="SSF53448">
    <property type="entry name" value="Nucleotide-diphospho-sugar transferases"/>
    <property type="match status" value="1"/>
</dbReference>
<gene>
    <name evidence="5" type="primary">kdsB</name>
    <name evidence="6" type="ORF">EDC23_1471</name>
</gene>
<dbReference type="NCBIfam" id="NF003952">
    <property type="entry name" value="PRK05450.1-5"/>
    <property type="match status" value="1"/>
</dbReference>
<sequence>MSFHIVIPARYASGRLPGKPLREIAGKPMIAHVIDNALQSDAERIIVATDDPRIMEACTDFAVECCMTSEQHNSGTERVHEVIEKFALPDGTIIVNMQGDEPLMPGACLNQVGHALARDSEAEMATLSTPAESVEELFDWNVIKLVCDHQDNALYFSRAPIPWDREAFQSPAPTLDDFSDFQRHIGLYAYRAGFIKQYIEWGSCALERIESLEQLRVLYHGRKIKVVRAAQVPGPGVNTEEELKRVEKILLAQQ</sequence>
<dbReference type="HAMAP" id="MF_00057">
    <property type="entry name" value="KdsB"/>
    <property type="match status" value="1"/>
</dbReference>
<dbReference type="Pfam" id="PF02348">
    <property type="entry name" value="CTP_transf_3"/>
    <property type="match status" value="1"/>
</dbReference>
<dbReference type="EMBL" id="SOQX01000003">
    <property type="protein sequence ID" value="TDY01582.1"/>
    <property type="molecule type" value="Genomic_DNA"/>
</dbReference>
<dbReference type="RefSeq" id="WP_134082762.1">
    <property type="nucleotide sequence ID" value="NZ_SOQX01000003.1"/>
</dbReference>
<reference evidence="6 7" key="1">
    <citation type="submission" date="2019-03" db="EMBL/GenBank/DDBJ databases">
        <title>Genomic Encyclopedia of Type Strains, Phase IV (KMG-IV): sequencing the most valuable type-strain genomes for metagenomic binning, comparative biology and taxonomic classification.</title>
        <authorList>
            <person name="Goeker M."/>
        </authorList>
    </citation>
    <scope>NUCLEOTIDE SEQUENCE [LARGE SCALE GENOMIC DNA]</scope>
    <source>
        <strain evidence="6 7">DSM 16326</strain>
    </source>
</reference>
<dbReference type="InterPro" id="IPR003329">
    <property type="entry name" value="Cytidylyl_trans"/>
</dbReference>
<comment type="similarity">
    <text evidence="5">Belongs to the KdsB family.</text>
</comment>
<dbReference type="GO" id="GO:0016020">
    <property type="term" value="C:membrane"/>
    <property type="evidence" value="ECO:0007669"/>
    <property type="project" value="UniProtKB-SubCell"/>
</dbReference>
<keyword evidence="4 5" id="KW-0448">Lipopolysaccharide biosynthesis</keyword>
<evidence type="ECO:0000256" key="1">
    <source>
        <dbReference type="ARBA" id="ARBA00004370"/>
    </source>
</evidence>
<keyword evidence="7" id="KW-1185">Reference proteome</keyword>
<dbReference type="NCBIfam" id="TIGR00466">
    <property type="entry name" value="kdsB"/>
    <property type="match status" value="1"/>
</dbReference>
<evidence type="ECO:0000313" key="7">
    <source>
        <dbReference type="Proteomes" id="UP000294914"/>
    </source>
</evidence>
<dbReference type="AlphaFoldDB" id="A0A4R8ILB6"/>
<comment type="pathway">
    <text evidence="5">Nucleotide-sugar biosynthesis; CMP-3-deoxy-D-manno-octulosonate biosynthesis; CMP-3-deoxy-D-manno-octulosonate from 3-deoxy-D-manno-octulosonate and CTP: step 1/1.</text>
</comment>
<dbReference type="UniPathway" id="UPA00358">
    <property type="reaction ID" value="UER00476"/>
</dbReference>
<keyword evidence="3 5" id="KW-0548">Nucleotidyltransferase</keyword>